<dbReference type="Gene3D" id="3.20.20.70">
    <property type="entry name" value="Aldolase class I"/>
    <property type="match status" value="1"/>
</dbReference>
<evidence type="ECO:0000256" key="9">
    <source>
        <dbReference type="HAMAP-Rule" id="MF_01014"/>
    </source>
</evidence>
<protein>
    <recommendedName>
        <fullName evidence="9">1-(5-phosphoribosyl)-5-[(5-phosphoribosylamino)methylideneamino] imidazole-4-carboxamide isomerase</fullName>
        <ecNumber evidence="9">5.3.1.16</ecNumber>
    </recommendedName>
    <alternativeName>
        <fullName evidence="9">Phosphoribosylformimino-5-aminoimidazole carboxamide ribotide isomerase</fullName>
    </alternativeName>
</protein>
<keyword evidence="6 9" id="KW-0028">Amino-acid biosynthesis</keyword>
<evidence type="ECO:0000256" key="6">
    <source>
        <dbReference type="ARBA" id="ARBA00022605"/>
    </source>
</evidence>
<comment type="subcellular location">
    <subcellularLocation>
        <location evidence="2 9">Cytoplasm</location>
    </subcellularLocation>
</comment>
<accession>A0ABT1AU77</accession>
<dbReference type="InterPro" id="IPR006062">
    <property type="entry name" value="His_biosynth"/>
</dbReference>
<organism evidence="11 12">
    <name type="scientific">Robiginitalea marina</name>
    <dbReference type="NCBI Taxonomy" id="2954105"/>
    <lineage>
        <taxon>Bacteria</taxon>
        <taxon>Pseudomonadati</taxon>
        <taxon>Bacteroidota</taxon>
        <taxon>Flavobacteriia</taxon>
        <taxon>Flavobacteriales</taxon>
        <taxon>Flavobacteriaceae</taxon>
        <taxon>Robiginitalea</taxon>
    </lineage>
</organism>
<dbReference type="SUPFAM" id="SSF51366">
    <property type="entry name" value="Ribulose-phoshate binding barrel"/>
    <property type="match status" value="1"/>
</dbReference>
<sequence length="258" mass="27757">MRIIPAIDLIDGKCVRLTRGDYATQKVYSEDPLEVARAFEDAGIRYLHLVDLDGARQSHIVNHGVLEAIAGKTGLQIDFGGGLKSDEDVRIAFDSGAAQVTGGSIAATNPGLFLSWLEAYGPEKIILGADAREGRIAVSGWQEDTGQKLLPFVSGYQKKGVKYVVCTDISRDGMLGGPSLDLYRELLRKTAIIETRVGMSGVEDIEIPGIRLVASGGVSSLDDLLALRDVGCDGAIVGKAFYEGRITLKELERFNLES</sequence>
<proteinExistence type="inferred from homology"/>
<evidence type="ECO:0000256" key="3">
    <source>
        <dbReference type="ARBA" id="ARBA00005133"/>
    </source>
</evidence>
<evidence type="ECO:0000256" key="2">
    <source>
        <dbReference type="ARBA" id="ARBA00004496"/>
    </source>
</evidence>
<reference evidence="11 12" key="1">
    <citation type="submission" date="2022-06" db="EMBL/GenBank/DDBJ databases">
        <authorList>
            <person name="Xuan X."/>
        </authorList>
    </citation>
    <scope>NUCLEOTIDE SEQUENCE [LARGE SCALE GENOMIC DNA]</scope>
    <source>
        <strain evidence="11 12">2V75</strain>
    </source>
</reference>
<dbReference type="EMBL" id="JAMXIB010000001">
    <property type="protein sequence ID" value="MCO5723565.1"/>
    <property type="molecule type" value="Genomic_DNA"/>
</dbReference>
<evidence type="ECO:0000256" key="7">
    <source>
        <dbReference type="ARBA" id="ARBA00023102"/>
    </source>
</evidence>
<evidence type="ECO:0000256" key="5">
    <source>
        <dbReference type="ARBA" id="ARBA00022490"/>
    </source>
</evidence>
<dbReference type="InterPro" id="IPR013785">
    <property type="entry name" value="Aldolase_TIM"/>
</dbReference>
<evidence type="ECO:0000256" key="4">
    <source>
        <dbReference type="ARBA" id="ARBA00009667"/>
    </source>
</evidence>
<dbReference type="InterPro" id="IPR011060">
    <property type="entry name" value="RibuloseP-bd_barrel"/>
</dbReference>
<keyword evidence="5 9" id="KW-0963">Cytoplasm</keyword>
<evidence type="ECO:0000256" key="10">
    <source>
        <dbReference type="RuleBase" id="RU003657"/>
    </source>
</evidence>
<dbReference type="Pfam" id="PF00977">
    <property type="entry name" value="His_biosynth"/>
    <property type="match status" value="1"/>
</dbReference>
<dbReference type="Proteomes" id="UP001206312">
    <property type="component" value="Unassembled WGS sequence"/>
</dbReference>
<keyword evidence="8 9" id="KW-0413">Isomerase</keyword>
<comment type="caution">
    <text evidence="11">The sequence shown here is derived from an EMBL/GenBank/DDBJ whole genome shotgun (WGS) entry which is preliminary data.</text>
</comment>
<comment type="pathway">
    <text evidence="3 9">Amino-acid biosynthesis; L-histidine biosynthesis; L-histidine from 5-phospho-alpha-D-ribose 1-diphosphate: step 4/9.</text>
</comment>
<keyword evidence="7 9" id="KW-0368">Histidine biosynthesis</keyword>
<dbReference type="PANTHER" id="PTHR43090">
    <property type="entry name" value="1-(5-PHOSPHORIBOSYL)-5-[(5-PHOSPHORIBOSYLAMINO)METHYLIDENEAMINO] IMIDAZOLE-4-CARBOXAMIDE ISOMERASE"/>
    <property type="match status" value="1"/>
</dbReference>
<comment type="similarity">
    <text evidence="4 9 10">Belongs to the HisA/HisF family.</text>
</comment>
<gene>
    <name evidence="9" type="primary">hisA</name>
    <name evidence="11" type="ORF">NG653_01770</name>
</gene>
<dbReference type="PANTHER" id="PTHR43090:SF2">
    <property type="entry name" value="1-(5-PHOSPHORIBOSYL)-5-[(5-PHOSPHORIBOSYLAMINO)METHYLIDENEAMINO] IMIDAZOLE-4-CARBOXAMIDE ISOMERASE"/>
    <property type="match status" value="1"/>
</dbReference>
<keyword evidence="12" id="KW-1185">Reference proteome</keyword>
<dbReference type="EC" id="5.3.1.16" evidence="9"/>
<dbReference type="HAMAP" id="MF_01014">
    <property type="entry name" value="HisA"/>
    <property type="match status" value="1"/>
</dbReference>
<feature type="active site" description="Proton donor" evidence="9">
    <location>
        <position position="130"/>
    </location>
</feature>
<dbReference type="InterPro" id="IPR044524">
    <property type="entry name" value="Isoase_HisA-like"/>
</dbReference>
<dbReference type="InterPro" id="IPR023016">
    <property type="entry name" value="HisA/PriA"/>
</dbReference>
<evidence type="ECO:0000313" key="12">
    <source>
        <dbReference type="Proteomes" id="UP001206312"/>
    </source>
</evidence>
<name>A0ABT1AU77_9FLAO</name>
<feature type="active site" description="Proton acceptor" evidence="9">
    <location>
        <position position="8"/>
    </location>
</feature>
<dbReference type="CDD" id="cd04732">
    <property type="entry name" value="HisA"/>
    <property type="match status" value="1"/>
</dbReference>
<evidence type="ECO:0000313" key="11">
    <source>
        <dbReference type="EMBL" id="MCO5723565.1"/>
    </source>
</evidence>
<evidence type="ECO:0000256" key="8">
    <source>
        <dbReference type="ARBA" id="ARBA00023235"/>
    </source>
</evidence>
<dbReference type="RefSeq" id="WP_252739938.1">
    <property type="nucleotide sequence ID" value="NZ_JAMXIB010000001.1"/>
</dbReference>
<dbReference type="GO" id="GO:0016853">
    <property type="term" value="F:isomerase activity"/>
    <property type="evidence" value="ECO:0007669"/>
    <property type="project" value="UniProtKB-KW"/>
</dbReference>
<evidence type="ECO:0000256" key="1">
    <source>
        <dbReference type="ARBA" id="ARBA00000901"/>
    </source>
</evidence>
<comment type="catalytic activity">
    <reaction evidence="1 9">
        <text>1-(5-phospho-beta-D-ribosyl)-5-[(5-phospho-beta-D-ribosylamino)methylideneamino]imidazole-4-carboxamide = 5-[(5-phospho-1-deoxy-D-ribulos-1-ylimino)methylamino]-1-(5-phospho-beta-D-ribosyl)imidazole-4-carboxamide</text>
        <dbReference type="Rhea" id="RHEA:15469"/>
        <dbReference type="ChEBI" id="CHEBI:58435"/>
        <dbReference type="ChEBI" id="CHEBI:58525"/>
        <dbReference type="EC" id="5.3.1.16"/>
    </reaction>
</comment>